<keyword evidence="4 6" id="KW-0472">Membrane</keyword>
<keyword evidence="2 6" id="KW-0812">Transmembrane</keyword>
<organism evidence="8 9">
    <name type="scientific">Naegleria lovaniensis</name>
    <name type="common">Amoeba</name>
    <dbReference type="NCBI Taxonomy" id="51637"/>
    <lineage>
        <taxon>Eukaryota</taxon>
        <taxon>Discoba</taxon>
        <taxon>Heterolobosea</taxon>
        <taxon>Tetramitia</taxon>
        <taxon>Eutetramitia</taxon>
        <taxon>Vahlkampfiidae</taxon>
        <taxon>Naegleria</taxon>
    </lineage>
</organism>
<feature type="compositionally biased region" description="Low complexity" evidence="5">
    <location>
        <begin position="228"/>
        <end position="247"/>
    </location>
</feature>
<evidence type="ECO:0000313" key="9">
    <source>
        <dbReference type="Proteomes" id="UP000816034"/>
    </source>
</evidence>
<proteinExistence type="predicted"/>
<feature type="region of interest" description="Disordered" evidence="5">
    <location>
        <begin position="188"/>
        <end position="257"/>
    </location>
</feature>
<dbReference type="PROSITE" id="PS50053">
    <property type="entry name" value="UBIQUITIN_2"/>
    <property type="match status" value="1"/>
</dbReference>
<evidence type="ECO:0000256" key="3">
    <source>
        <dbReference type="ARBA" id="ARBA00022989"/>
    </source>
</evidence>
<feature type="transmembrane region" description="Helical" evidence="6">
    <location>
        <begin position="357"/>
        <end position="377"/>
    </location>
</feature>
<evidence type="ECO:0000259" key="7">
    <source>
        <dbReference type="PROSITE" id="PS50053"/>
    </source>
</evidence>
<gene>
    <name evidence="8" type="ORF">C9374_002664</name>
</gene>
<evidence type="ECO:0000256" key="4">
    <source>
        <dbReference type="ARBA" id="ARBA00023136"/>
    </source>
</evidence>
<feature type="region of interest" description="Disordered" evidence="5">
    <location>
        <begin position="316"/>
        <end position="345"/>
    </location>
</feature>
<feature type="domain" description="Ubiquitin-like" evidence="7">
    <location>
        <begin position="44"/>
        <end position="83"/>
    </location>
</feature>
<comment type="subcellular location">
    <subcellularLocation>
        <location evidence="1">Membrane</location>
    </subcellularLocation>
</comment>
<keyword evidence="3 6" id="KW-1133">Transmembrane helix</keyword>
<dbReference type="InterPro" id="IPR000626">
    <property type="entry name" value="Ubiquitin-like_dom"/>
</dbReference>
<feature type="compositionally biased region" description="Polar residues" evidence="5">
    <location>
        <begin position="188"/>
        <end position="198"/>
    </location>
</feature>
<dbReference type="AlphaFoldDB" id="A0AA88GUG1"/>
<dbReference type="InterPro" id="IPR039751">
    <property type="entry name" value="HERPUD1/2"/>
</dbReference>
<protein>
    <recommendedName>
        <fullName evidence="7">Ubiquitin-like domain-containing protein</fullName>
    </recommendedName>
</protein>
<feature type="transmembrane region" description="Helical" evidence="6">
    <location>
        <begin position="286"/>
        <end position="306"/>
    </location>
</feature>
<feature type="compositionally biased region" description="Basic and acidic residues" evidence="5">
    <location>
        <begin position="316"/>
        <end position="336"/>
    </location>
</feature>
<dbReference type="PANTHER" id="PTHR12943">
    <property type="entry name" value="HOMOCYSTEINE-RESPONSIVE ENDOPLASMIC RETICULUM-RESIDENT UNIQUITIN-LIKE DOMAIN HERPUD PROTEIN FAMILY MEMBER"/>
    <property type="match status" value="1"/>
</dbReference>
<evidence type="ECO:0000256" key="1">
    <source>
        <dbReference type="ARBA" id="ARBA00004370"/>
    </source>
</evidence>
<evidence type="ECO:0000256" key="2">
    <source>
        <dbReference type="ARBA" id="ARBA00022692"/>
    </source>
</evidence>
<name>A0AA88GUG1_NAELO</name>
<keyword evidence="9" id="KW-1185">Reference proteome</keyword>
<dbReference type="PANTHER" id="PTHR12943:SF27">
    <property type="entry name" value="HOMOCYSTEINE-INDUCED ENDOPLASMIC RETICULUM PROTEIN, ISOFORM A"/>
    <property type="match status" value="1"/>
</dbReference>
<dbReference type="Pfam" id="PF00240">
    <property type="entry name" value="ubiquitin"/>
    <property type="match status" value="1"/>
</dbReference>
<dbReference type="SUPFAM" id="SSF54236">
    <property type="entry name" value="Ubiquitin-like"/>
    <property type="match status" value="1"/>
</dbReference>
<dbReference type="GeneID" id="68095119"/>
<evidence type="ECO:0000256" key="5">
    <source>
        <dbReference type="SAM" id="MobiDB-lite"/>
    </source>
</evidence>
<dbReference type="EMBL" id="PYSW02000016">
    <property type="protein sequence ID" value="KAG2386218.1"/>
    <property type="molecule type" value="Genomic_DNA"/>
</dbReference>
<reference evidence="8 9" key="1">
    <citation type="journal article" date="2018" name="BMC Genomics">
        <title>The genome of Naegleria lovaniensis, the basis for a comparative approach to unravel pathogenicity factors of the human pathogenic amoeba N. fowleri.</title>
        <authorList>
            <person name="Liechti N."/>
            <person name="Schurch N."/>
            <person name="Bruggmann R."/>
            <person name="Wittwer M."/>
        </authorList>
    </citation>
    <scope>NUCLEOTIDE SEQUENCE [LARGE SCALE GENOMIC DNA]</scope>
    <source>
        <strain evidence="8 9">ATCC 30569</strain>
    </source>
</reference>
<feature type="compositionally biased region" description="Polar residues" evidence="5">
    <location>
        <begin position="205"/>
        <end position="227"/>
    </location>
</feature>
<sequence length="393" mass="44615">MSESQSTAKTSSSTSLLNHRPVLFRWTTTHDNKTHNEKIPILLSDTVLIVKEKLKRQGIIDDVSQSKLIFSGKILENNQKFSQVLDFHCDQSVDVPTVHLFGGLAKNPKTSSDKKNEETIEVVEPKTPTTPFTPGTPNSATAILLQKQLLLQQQMLMTQMMMNQLILANSPTMHSAPAIFQQNMFPSNPTVQQQTSASRVAEAVTTPQPQENIQRQPENIQQPAENVQQPQEDQHQQPAAAAQEQPQRLVDDNAPPAGAQDEGYNLFYTFLKVLLISTVIFSKEGWVTWLSCTIGFYLGIILLKYINNVINRRVARDQERREREEQARREQERLENEGSEMPQNIELNQAAMPPNRGVFGTLFHIVYLFFISLAPSYQPRRPLVVHDDERHED</sequence>
<accession>A0AA88GUG1</accession>
<dbReference type="Proteomes" id="UP000816034">
    <property type="component" value="Unassembled WGS sequence"/>
</dbReference>
<comment type="caution">
    <text evidence="8">The sequence shown here is derived from an EMBL/GenBank/DDBJ whole genome shotgun (WGS) entry which is preliminary data.</text>
</comment>
<dbReference type="Gene3D" id="3.10.20.90">
    <property type="entry name" value="Phosphatidylinositol 3-kinase Catalytic Subunit, Chain A, domain 1"/>
    <property type="match status" value="1"/>
</dbReference>
<dbReference type="GO" id="GO:0030968">
    <property type="term" value="P:endoplasmic reticulum unfolded protein response"/>
    <property type="evidence" value="ECO:0007669"/>
    <property type="project" value="TreeGrafter"/>
</dbReference>
<dbReference type="GO" id="GO:0016020">
    <property type="term" value="C:membrane"/>
    <property type="evidence" value="ECO:0007669"/>
    <property type="project" value="UniProtKB-SubCell"/>
</dbReference>
<evidence type="ECO:0000313" key="8">
    <source>
        <dbReference type="EMBL" id="KAG2386218.1"/>
    </source>
</evidence>
<dbReference type="InterPro" id="IPR029071">
    <property type="entry name" value="Ubiquitin-like_domsf"/>
</dbReference>
<dbReference type="RefSeq" id="XP_044550210.1">
    <property type="nucleotide sequence ID" value="XM_044692106.1"/>
</dbReference>
<evidence type="ECO:0000256" key="6">
    <source>
        <dbReference type="SAM" id="Phobius"/>
    </source>
</evidence>